<dbReference type="AlphaFoldDB" id="A0A075HJ59"/>
<dbReference type="Pfam" id="PF04362">
    <property type="entry name" value="Iron_traffic"/>
    <property type="match status" value="1"/>
</dbReference>
<sequence length="75" mass="8440">MSNATCSRCNKVIGKLLDSGPAPALGCNDCWLLWEESSLKIINESRLSLGDPANRELLREEQRKFFSITKDIRLS</sequence>
<dbReference type="InterPro" id="IPR036766">
    <property type="entry name" value="Fe_traffick_prot_YggX_sf"/>
</dbReference>
<dbReference type="InterPro" id="IPR007457">
    <property type="entry name" value="Fe_traffick_prot_YggX"/>
</dbReference>
<name>A0A075HJ59_9ARCH</name>
<reference evidence="1" key="1">
    <citation type="journal article" date="2014" name="Genome Biol. Evol.">
        <title>Pangenome evidence for extensive interdomain horizontal transfer affecting lineage core and shell genes in uncultured planktonic thaumarchaeota and euryarchaeota.</title>
        <authorList>
            <person name="Deschamps P."/>
            <person name="Zivanovic Y."/>
            <person name="Moreira D."/>
            <person name="Rodriguez-Valera F."/>
            <person name="Lopez-Garcia P."/>
        </authorList>
    </citation>
    <scope>NUCLEOTIDE SEQUENCE</scope>
</reference>
<dbReference type="SUPFAM" id="SSF111148">
    <property type="entry name" value="YggX-like"/>
    <property type="match status" value="1"/>
</dbReference>
<organism evidence="1">
    <name type="scientific">uncultured marine thaumarchaeote KM3_72_A09</name>
    <dbReference type="NCBI Taxonomy" id="1456261"/>
    <lineage>
        <taxon>Archaea</taxon>
        <taxon>Nitrososphaerota</taxon>
        <taxon>environmental samples</taxon>
    </lineage>
</organism>
<dbReference type="GO" id="GO:0005506">
    <property type="term" value="F:iron ion binding"/>
    <property type="evidence" value="ECO:0007669"/>
    <property type="project" value="InterPro"/>
</dbReference>
<proteinExistence type="predicted"/>
<accession>A0A075HJ59</accession>
<evidence type="ECO:0000313" key="1">
    <source>
        <dbReference type="EMBL" id="AIF15969.1"/>
    </source>
</evidence>
<dbReference type="Gene3D" id="1.10.3880.10">
    <property type="entry name" value="Fe(II) trafficking protein YggX"/>
    <property type="match status" value="1"/>
</dbReference>
<protein>
    <submittedName>
        <fullName evidence="1">Uncharacterized protein</fullName>
    </submittedName>
</protein>
<dbReference type="EMBL" id="KF901042">
    <property type="protein sequence ID" value="AIF15969.1"/>
    <property type="molecule type" value="Genomic_DNA"/>
</dbReference>